<accession>A0LIP2</accession>
<dbReference type="KEGG" id="sfu:Sfum_1607"/>
<feature type="transmembrane region" description="Helical" evidence="1">
    <location>
        <begin position="45"/>
        <end position="63"/>
    </location>
</feature>
<keyword evidence="3" id="KW-1185">Reference proteome</keyword>
<evidence type="ECO:0008006" key="4">
    <source>
        <dbReference type="Google" id="ProtNLM"/>
    </source>
</evidence>
<dbReference type="EMBL" id="CP000478">
    <property type="protein sequence ID" value="ABK17294.1"/>
    <property type="molecule type" value="Genomic_DNA"/>
</dbReference>
<proteinExistence type="predicted"/>
<dbReference type="AlphaFoldDB" id="A0LIP2"/>
<dbReference type="STRING" id="335543.Sfum_1607"/>
<evidence type="ECO:0000313" key="3">
    <source>
        <dbReference type="Proteomes" id="UP000001784"/>
    </source>
</evidence>
<dbReference type="RefSeq" id="WP_011698464.1">
    <property type="nucleotide sequence ID" value="NC_008554.1"/>
</dbReference>
<dbReference type="InParanoid" id="A0LIP2"/>
<dbReference type="Pfam" id="PF09527">
    <property type="entry name" value="ATPase_gene1"/>
    <property type="match status" value="1"/>
</dbReference>
<sequence length="79" mass="9054">MKEENRKYLRQLADASSVGLQFVLSIFIGILFGRWLDKTFDSSPLLTLIFLVFGIAAGFLNYYRFAVKQRKEDEKGSGK</sequence>
<name>A0LIP2_SYNFM</name>
<organism evidence="2 3">
    <name type="scientific">Syntrophobacter fumaroxidans (strain DSM 10017 / MPOB)</name>
    <dbReference type="NCBI Taxonomy" id="335543"/>
    <lineage>
        <taxon>Bacteria</taxon>
        <taxon>Pseudomonadati</taxon>
        <taxon>Thermodesulfobacteriota</taxon>
        <taxon>Syntrophobacteria</taxon>
        <taxon>Syntrophobacterales</taxon>
        <taxon>Syntrophobacteraceae</taxon>
        <taxon>Syntrophobacter</taxon>
    </lineage>
</organism>
<keyword evidence="1" id="KW-1133">Transmembrane helix</keyword>
<gene>
    <name evidence="2" type="ordered locus">Sfum_1607</name>
</gene>
<reference evidence="2 3" key="1">
    <citation type="submission" date="2006-10" db="EMBL/GenBank/DDBJ databases">
        <title>Complete sequence of Syntrophobacter fumaroxidans MPOB.</title>
        <authorList>
            <consortium name="US DOE Joint Genome Institute"/>
            <person name="Copeland A."/>
            <person name="Lucas S."/>
            <person name="Lapidus A."/>
            <person name="Barry K."/>
            <person name="Detter J.C."/>
            <person name="Glavina del Rio T."/>
            <person name="Hammon N."/>
            <person name="Israni S."/>
            <person name="Pitluck S."/>
            <person name="Goltsman E.G."/>
            <person name="Martinez M."/>
            <person name="Schmutz J."/>
            <person name="Larimer F."/>
            <person name="Land M."/>
            <person name="Hauser L."/>
            <person name="Kyrpides N."/>
            <person name="Kim E."/>
            <person name="Boone D.R."/>
            <person name="Brockman F."/>
            <person name="Culley D."/>
            <person name="Ferry J."/>
            <person name="Gunsalus R."/>
            <person name="McInerney M.J."/>
            <person name="Morrison M."/>
            <person name="Plugge C."/>
            <person name="Rohlin L."/>
            <person name="Scholten J."/>
            <person name="Sieber J."/>
            <person name="Stams A.J.M."/>
            <person name="Worm P."/>
            <person name="Henstra A.M."/>
            <person name="Richardson P."/>
        </authorList>
    </citation>
    <scope>NUCLEOTIDE SEQUENCE [LARGE SCALE GENOMIC DNA]</scope>
    <source>
        <strain evidence="3">DSM 10017 / MPOB</strain>
    </source>
</reference>
<protein>
    <recommendedName>
        <fullName evidence="4">ATP synthase protein I</fullName>
    </recommendedName>
</protein>
<keyword evidence="1" id="KW-0472">Membrane</keyword>
<dbReference type="HOGENOM" id="CLU_137927_6_0_7"/>
<dbReference type="Proteomes" id="UP000001784">
    <property type="component" value="Chromosome"/>
</dbReference>
<evidence type="ECO:0000256" key="1">
    <source>
        <dbReference type="SAM" id="Phobius"/>
    </source>
</evidence>
<dbReference type="OrthoDB" id="15401at2"/>
<feature type="transmembrane region" description="Helical" evidence="1">
    <location>
        <begin position="12"/>
        <end position="33"/>
    </location>
</feature>
<dbReference type="eggNOG" id="COG5336">
    <property type="taxonomic scope" value="Bacteria"/>
</dbReference>
<dbReference type="InterPro" id="IPR032820">
    <property type="entry name" value="ATPase_put"/>
</dbReference>
<evidence type="ECO:0000313" key="2">
    <source>
        <dbReference type="EMBL" id="ABK17294.1"/>
    </source>
</evidence>
<keyword evidence="1" id="KW-0812">Transmembrane</keyword>